<feature type="domain" description="GCVT N-terminal" evidence="1">
    <location>
        <begin position="25"/>
        <end position="135"/>
    </location>
</feature>
<dbReference type="Gene3D" id="3.30.70.1400">
    <property type="entry name" value="Aminomethyltransferase beta-barrel domains"/>
    <property type="match status" value="1"/>
</dbReference>
<dbReference type="SUPFAM" id="SSF101790">
    <property type="entry name" value="Aminomethyltransferase beta-barrel domain"/>
    <property type="match status" value="1"/>
</dbReference>
<organism evidence="3 4">
    <name type="scientific">Shewanella amazonensis (strain ATCC BAA-1098 / SB2B)</name>
    <dbReference type="NCBI Taxonomy" id="326297"/>
    <lineage>
        <taxon>Bacteria</taxon>
        <taxon>Pseudomonadati</taxon>
        <taxon>Pseudomonadota</taxon>
        <taxon>Gammaproteobacteria</taxon>
        <taxon>Alteromonadales</taxon>
        <taxon>Shewanellaceae</taxon>
        <taxon>Shewanella</taxon>
    </lineage>
</organism>
<dbReference type="NCBIfam" id="NF007110">
    <property type="entry name" value="PRK09559.1"/>
    <property type="match status" value="1"/>
</dbReference>
<dbReference type="Proteomes" id="UP000009175">
    <property type="component" value="Chromosome"/>
</dbReference>
<dbReference type="HOGENOM" id="CLU_007884_6_1_6"/>
<dbReference type="RefSeq" id="WP_011761057.1">
    <property type="nucleotide sequence ID" value="NC_008700.1"/>
</dbReference>
<dbReference type="PANTHER" id="PTHR22602:SF0">
    <property type="entry name" value="TRANSFERASE CAF17, MITOCHONDRIAL-RELATED"/>
    <property type="match status" value="1"/>
</dbReference>
<name>A1S9U6_SHEAM</name>
<dbReference type="KEGG" id="saz:Sama_2950"/>
<dbReference type="InterPro" id="IPR045179">
    <property type="entry name" value="YgfZ/GcvT"/>
</dbReference>
<gene>
    <name evidence="3" type="ordered locus">Sama_2950</name>
</gene>
<evidence type="ECO:0000259" key="1">
    <source>
        <dbReference type="Pfam" id="PF01571"/>
    </source>
</evidence>
<dbReference type="Gene3D" id="2.40.30.160">
    <property type="match status" value="1"/>
</dbReference>
<dbReference type="AlphaFoldDB" id="A1S9U6"/>
<feature type="domain" description="tRNA-modifying protein YgfZ-like beta-barrel" evidence="2">
    <location>
        <begin position="237"/>
        <end position="303"/>
    </location>
</feature>
<dbReference type="Gene3D" id="3.30.70.1630">
    <property type="match status" value="1"/>
</dbReference>
<dbReference type="GO" id="GO:0016226">
    <property type="term" value="P:iron-sulfur cluster assembly"/>
    <property type="evidence" value="ECO:0007669"/>
    <property type="project" value="TreeGrafter"/>
</dbReference>
<dbReference type="EMBL" id="CP000507">
    <property type="protein sequence ID" value="ABM01153.1"/>
    <property type="molecule type" value="Genomic_DNA"/>
</dbReference>
<dbReference type="Pfam" id="PF01571">
    <property type="entry name" value="GCV_T"/>
    <property type="match status" value="1"/>
</dbReference>
<evidence type="ECO:0000313" key="4">
    <source>
        <dbReference type="Proteomes" id="UP000009175"/>
    </source>
</evidence>
<protein>
    <submittedName>
        <fullName evidence="3">Uncharacterized protein</fullName>
    </submittedName>
</protein>
<dbReference type="OrthoDB" id="9796287at2"/>
<dbReference type="SUPFAM" id="SSF103025">
    <property type="entry name" value="Folate-binding domain"/>
    <property type="match status" value="1"/>
</dbReference>
<accession>A1S9U6</accession>
<proteinExistence type="predicted"/>
<dbReference type="PANTHER" id="PTHR22602">
    <property type="entry name" value="TRANSFERASE CAF17, MITOCHONDRIAL-RELATED"/>
    <property type="match status" value="1"/>
</dbReference>
<reference evidence="3 4" key="1">
    <citation type="submission" date="2006-12" db="EMBL/GenBank/DDBJ databases">
        <title>Complete sequence of Shewanella amazonensis SB2B.</title>
        <authorList>
            <consortium name="US DOE Joint Genome Institute"/>
            <person name="Copeland A."/>
            <person name="Lucas S."/>
            <person name="Lapidus A."/>
            <person name="Barry K."/>
            <person name="Detter J.C."/>
            <person name="Glavina del Rio T."/>
            <person name="Hammon N."/>
            <person name="Israni S."/>
            <person name="Dalin E."/>
            <person name="Tice H."/>
            <person name="Pitluck S."/>
            <person name="Munk A.C."/>
            <person name="Brettin T."/>
            <person name="Bruce D."/>
            <person name="Han C."/>
            <person name="Tapia R."/>
            <person name="Gilna P."/>
            <person name="Schmutz J."/>
            <person name="Larimer F."/>
            <person name="Land M."/>
            <person name="Hauser L."/>
            <person name="Kyrpides N."/>
            <person name="Mikhailova N."/>
            <person name="Fredrickson J."/>
            <person name="Richardson P."/>
        </authorList>
    </citation>
    <scope>NUCLEOTIDE SEQUENCE [LARGE SCALE GENOMIC DNA]</scope>
    <source>
        <strain evidence="4">ATCC BAA-1098 / SB2B</strain>
    </source>
</reference>
<dbReference type="InterPro" id="IPR029043">
    <property type="entry name" value="GcvT/YgfZ_C"/>
</dbReference>
<dbReference type="STRING" id="326297.Sama_2950"/>
<dbReference type="NCBIfam" id="TIGR03317">
    <property type="entry name" value="ygfZ_signature"/>
    <property type="match status" value="1"/>
</dbReference>
<evidence type="ECO:0000259" key="2">
    <source>
        <dbReference type="Pfam" id="PF21130"/>
    </source>
</evidence>
<sequence length="321" mass="34515">MTFTVSQAAWALDSEGPALTLSLLNHLGLVSVTGEQGNSFIHGQVTADISALEPGQWRWGAHCDPKGRMLATFRTFKLGDALMMLEPRSALEVSLAQLKKYAVFSKAELVDMSSELTLLGVSGPEAAGFVARHFGTAEADVFSTEQGTVLKDGERFILILDKANACALIEKSGQPLYGAGVWQALEIRAGYPNIAAGHASEYIPQMCNLQALGGISFNKGCYMGQETVARTKYRGGNKRALYILFGESQTPVRLESTLEIAVEGGYRKAGNIIEVVSRGNKVLMTAVLANDTAPDAVLRLADDHEASFTLLPLPYSLEEEA</sequence>
<dbReference type="InterPro" id="IPR048451">
    <property type="entry name" value="YgfZ_barrel"/>
</dbReference>
<dbReference type="Pfam" id="PF21130">
    <property type="entry name" value="YgfZ_barrel"/>
    <property type="match status" value="1"/>
</dbReference>
<dbReference type="InterPro" id="IPR006222">
    <property type="entry name" value="GCVT_N"/>
</dbReference>
<evidence type="ECO:0000313" key="3">
    <source>
        <dbReference type="EMBL" id="ABM01153.1"/>
    </source>
</evidence>
<dbReference type="InterPro" id="IPR017703">
    <property type="entry name" value="YgfZ/GCV_T_CS"/>
</dbReference>
<dbReference type="eggNOG" id="COG0354">
    <property type="taxonomic scope" value="Bacteria"/>
</dbReference>
<keyword evidence="4" id="KW-1185">Reference proteome</keyword>